<reference evidence="2 3" key="1">
    <citation type="submission" date="2020-08" db="EMBL/GenBank/DDBJ databases">
        <title>Sequencing the genomes of 1000 actinobacteria strains.</title>
        <authorList>
            <person name="Klenk H.-P."/>
        </authorList>
    </citation>
    <scope>NUCLEOTIDE SEQUENCE [LARGE SCALE GENOMIC DNA]</scope>
    <source>
        <strain evidence="2 3">DSM 43851</strain>
    </source>
</reference>
<dbReference type="InterPro" id="IPR046675">
    <property type="entry name" value="DUF6545"/>
</dbReference>
<comment type="caution">
    <text evidence="2">The sequence shown here is derived from an EMBL/GenBank/DDBJ whole genome shotgun (WGS) entry which is preliminary data.</text>
</comment>
<accession>A0A7W9NEF8</accession>
<protein>
    <recommendedName>
        <fullName evidence="1">DUF6545 domain-containing protein</fullName>
    </recommendedName>
</protein>
<evidence type="ECO:0000313" key="3">
    <source>
        <dbReference type="Proteomes" id="UP000585638"/>
    </source>
</evidence>
<dbReference type="AlphaFoldDB" id="A0A7W9NEF8"/>
<evidence type="ECO:0000313" key="2">
    <source>
        <dbReference type="EMBL" id="MBB5890272.1"/>
    </source>
</evidence>
<evidence type="ECO:0000259" key="1">
    <source>
        <dbReference type="Pfam" id="PF20182"/>
    </source>
</evidence>
<keyword evidence="3" id="KW-1185">Reference proteome</keyword>
<organism evidence="2 3">
    <name type="scientific">Kutzneria kofuensis</name>
    <dbReference type="NCBI Taxonomy" id="103725"/>
    <lineage>
        <taxon>Bacteria</taxon>
        <taxon>Bacillati</taxon>
        <taxon>Actinomycetota</taxon>
        <taxon>Actinomycetes</taxon>
        <taxon>Pseudonocardiales</taxon>
        <taxon>Pseudonocardiaceae</taxon>
        <taxon>Kutzneria</taxon>
    </lineage>
</organism>
<feature type="domain" description="DUF6545" evidence="1">
    <location>
        <begin position="16"/>
        <end position="73"/>
    </location>
</feature>
<dbReference type="EMBL" id="JACHIR010000001">
    <property type="protein sequence ID" value="MBB5890272.1"/>
    <property type="molecule type" value="Genomic_DNA"/>
</dbReference>
<name>A0A7W9NEF8_9PSEU</name>
<gene>
    <name evidence="2" type="ORF">BJ998_001468</name>
</gene>
<proteinExistence type="predicted"/>
<dbReference type="RefSeq" id="WP_184859621.1">
    <property type="nucleotide sequence ID" value="NZ_BAAAWY010000065.1"/>
</dbReference>
<dbReference type="Pfam" id="PF20182">
    <property type="entry name" value="DUF6545"/>
    <property type="match status" value="1"/>
</dbReference>
<dbReference type="Proteomes" id="UP000585638">
    <property type="component" value="Unassembled WGS sequence"/>
</dbReference>
<sequence>MTAPLSDSQIRRPGTRARYARRLIPLWQRLTDEFPHIALPHTGNDFERITVEITENLAELARYGRLGPGGWSRSATG</sequence>